<dbReference type="AlphaFoldDB" id="X1EMV0"/>
<comment type="caution">
    <text evidence="1">The sequence shown here is derived from an EMBL/GenBank/DDBJ whole genome shotgun (WGS) entry which is preliminary data.</text>
</comment>
<evidence type="ECO:0000313" key="1">
    <source>
        <dbReference type="EMBL" id="GAH34701.1"/>
    </source>
</evidence>
<accession>X1EMV0</accession>
<protein>
    <submittedName>
        <fullName evidence="1">Uncharacterized protein</fullName>
    </submittedName>
</protein>
<name>X1EMV0_9ZZZZ</name>
<reference evidence="1" key="1">
    <citation type="journal article" date="2014" name="Front. Microbiol.">
        <title>High frequency of phylogenetically diverse reductive dehalogenase-homologous genes in deep subseafloor sedimentary metagenomes.</title>
        <authorList>
            <person name="Kawai M."/>
            <person name="Futagami T."/>
            <person name="Toyoda A."/>
            <person name="Takaki Y."/>
            <person name="Nishi S."/>
            <person name="Hori S."/>
            <person name="Arai W."/>
            <person name="Tsubouchi T."/>
            <person name="Morono Y."/>
            <person name="Uchiyama I."/>
            <person name="Ito T."/>
            <person name="Fujiyama A."/>
            <person name="Inagaki F."/>
            <person name="Takami H."/>
        </authorList>
    </citation>
    <scope>NUCLEOTIDE SEQUENCE</scope>
    <source>
        <strain evidence="1">Expedition CK06-06</strain>
    </source>
</reference>
<feature type="non-terminal residue" evidence="1">
    <location>
        <position position="71"/>
    </location>
</feature>
<dbReference type="EMBL" id="BARU01005324">
    <property type="protein sequence ID" value="GAH34701.1"/>
    <property type="molecule type" value="Genomic_DNA"/>
</dbReference>
<proteinExistence type="predicted"/>
<gene>
    <name evidence="1" type="ORF">S03H2_10345</name>
</gene>
<sequence length="71" mass="7610">MPALADFACPVAQIFECTPVAGCQRITAEQANLPPAVTLNVREKRLFSGIFGGEGLFEPGDSYEDPNVLIL</sequence>
<organism evidence="1">
    <name type="scientific">marine sediment metagenome</name>
    <dbReference type="NCBI Taxonomy" id="412755"/>
    <lineage>
        <taxon>unclassified sequences</taxon>
        <taxon>metagenomes</taxon>
        <taxon>ecological metagenomes</taxon>
    </lineage>
</organism>